<proteinExistence type="predicted"/>
<reference evidence="5" key="1">
    <citation type="journal article" date="2019" name="Int. J. Syst. Evol. Microbiol.">
        <title>The Global Catalogue of Microorganisms (GCM) 10K type strain sequencing project: providing services to taxonomists for standard genome sequencing and annotation.</title>
        <authorList>
            <consortium name="The Broad Institute Genomics Platform"/>
            <consortium name="The Broad Institute Genome Sequencing Center for Infectious Disease"/>
            <person name="Wu L."/>
            <person name="Ma J."/>
        </authorList>
    </citation>
    <scope>NUCLEOTIDE SEQUENCE [LARGE SCALE GENOMIC DNA]</scope>
    <source>
        <strain evidence="5">JCM 11882</strain>
    </source>
</reference>
<evidence type="ECO:0000313" key="4">
    <source>
        <dbReference type="EMBL" id="MFC4753501.1"/>
    </source>
</evidence>
<dbReference type="RefSeq" id="WP_344988970.1">
    <property type="nucleotide sequence ID" value="NZ_BAABCD010000007.1"/>
</dbReference>
<organism evidence="4 5">
    <name type="scientific">Dietzia aurantiaca</name>
    <dbReference type="NCBI Taxonomy" id="983873"/>
    <lineage>
        <taxon>Bacteria</taxon>
        <taxon>Bacillati</taxon>
        <taxon>Actinomycetota</taxon>
        <taxon>Actinomycetes</taxon>
        <taxon>Mycobacteriales</taxon>
        <taxon>Dietziaceae</taxon>
        <taxon>Dietzia</taxon>
    </lineage>
</organism>
<dbReference type="EMBL" id="JBHSHP010000007">
    <property type="protein sequence ID" value="MFC4753501.1"/>
    <property type="molecule type" value="Genomic_DNA"/>
</dbReference>
<evidence type="ECO:0000259" key="3">
    <source>
        <dbReference type="Pfam" id="PF26382"/>
    </source>
</evidence>
<gene>
    <name evidence="4" type="ORF">ACFO7U_01740</name>
</gene>
<comment type="caution">
    <text evidence="4">The sequence shown here is derived from an EMBL/GenBank/DDBJ whole genome shotgun (WGS) entry which is preliminary data.</text>
</comment>
<evidence type="ECO:0000259" key="2">
    <source>
        <dbReference type="Pfam" id="PF26381"/>
    </source>
</evidence>
<sequence>MAFTPPGATAGSGASPTLREIFTIPDHSGTSTYVLELSDAVAAGELGTTLSEYVVTPSIGEAFDAALSLVDSALAEGENKGAFLKGSFGSGKSHFMAVLIALLTGDPRARAISELQPHIAHHTRATSSQILALPFHFLGSNSIEDTLFSGYLKHLERMHPESVPPVLHKAESLFDNAEDMRAEVGDQRFFDRLAQATTGPEGAASSSSTPGGLDLAALGGVTARTWDLEAYDRARHPAASRAQRDHLVTALGQTWFTSASANTDWLHLPDGLAAIAAHAKSLDYEAVVLLLDELILWLTFHFSNRDFFGREIQKLTGFVESSQGRMAVPVVSFIARQHDLKAWKDSSVEAGEAAKTREQSIAHQEGRFSAITLGSANLPQIAHRRLLLPKDRAAAEILQAAFDKQHLSSAVKPILLDKVNTDDHHRGSSEEDFRLTYPFSPVLIDTLINLSTAMQRDRTALKVMESMLVDLADTMTVNQVIPVGEVFDYIIDGNKTGSADESVAARFRTARTLWQDKLRPAVFAQFPGEDPALPDREQPKGLRARLRLAKTLLLSALAPEVPGLKALTASRLAHLNHGELTVVVASDAPAQALAAVREWNTSVPEITVGTDSGDPLISITLEELPFDEILERARGEDTVSRRRERLRSILQTEFGIDQVDPQQDGARSTRITWRATTRSAEIVFGNLRDPSSVPEALVQPVEPGALRVIVDLPFDDDGHSVSEDHARLDRMRNEVPDAFTLAWLPAFLDRKQMEDLGKLVTMDWVLKSEKWLSYTNYLADGDRERVRQVMVTQRDQLDGQLRAVLRSKYGITGGEHFPEGQPPVRSLSSAVDVQRPVGATLREAARRLYEQAFDQRYPDHPKFDSPSPLVTKDFTVALETLRQSDARADGRASFDKGARRSVALVLAGLGVARVHESHMVFPSDGFATFAGQIDRALGESGLGSDDDGVVTVNDVVGVIDSLKSDAGLNRDCTVLLAAAWAEARDRSWYHYGAPLAPPPFKDIQGHHQLREPVLPERGEWDRAVMAAQHLFGLPERGHLSPTNLGRLASEVADFASEYARGSEDLVQQLEKLTQRLGTSDDGARLALARRQETLLRTLERKKDRPGELVTALADSQDSDGRYLGATQQEASLSITSAPDVAAVARNIGSNVDTILAGRDRTGALGPRAVEIITALIKGVGSHEFHTHLDGVVRAFEKSALDWINDLVRVEPPKPDPQPAGQGPSWQDFAGGGTATPVEPTVSDPPSGRSSNVAVQGTGNRRHFTARRNDVEAALSRALDELTATNSPLGTFRVEITFVESDE</sequence>
<dbReference type="InterPro" id="IPR058747">
    <property type="entry name" value="PglY_C"/>
</dbReference>
<name>A0ABV9PPU7_9ACTN</name>
<evidence type="ECO:0000313" key="5">
    <source>
        <dbReference type="Proteomes" id="UP001595836"/>
    </source>
</evidence>
<dbReference type="Proteomes" id="UP001595836">
    <property type="component" value="Unassembled WGS sequence"/>
</dbReference>
<feature type="domain" description="ATPase PglY 5th" evidence="2">
    <location>
        <begin position="873"/>
        <end position="981"/>
    </location>
</feature>
<feature type="domain" description="ATPase PglY C-terminal" evidence="3">
    <location>
        <begin position="1026"/>
        <end position="1205"/>
    </location>
</feature>
<dbReference type="InterPro" id="IPR058748">
    <property type="entry name" value="PglY_5th"/>
</dbReference>
<accession>A0ABV9PPU7</accession>
<dbReference type="Pfam" id="PF26382">
    <property type="entry name" value="BREX_PglY_6th"/>
    <property type="match status" value="1"/>
</dbReference>
<evidence type="ECO:0000256" key="1">
    <source>
        <dbReference type="SAM" id="MobiDB-lite"/>
    </source>
</evidence>
<feature type="region of interest" description="Disordered" evidence="1">
    <location>
        <begin position="1209"/>
        <end position="1267"/>
    </location>
</feature>
<dbReference type="Pfam" id="PF26381">
    <property type="entry name" value="BREX_PglY_5th"/>
    <property type="match status" value="1"/>
</dbReference>
<protein>
    <submittedName>
        <fullName evidence="4">DUF6079 family protein</fullName>
    </submittedName>
</protein>
<feature type="compositionally biased region" description="Polar residues" evidence="1">
    <location>
        <begin position="1247"/>
        <end position="1258"/>
    </location>
</feature>
<keyword evidence="5" id="KW-1185">Reference proteome</keyword>